<dbReference type="AlphaFoldDB" id="A0A3N4KMT6"/>
<dbReference type="EMBL" id="ML119150">
    <property type="protein sequence ID" value="RPB09661.1"/>
    <property type="molecule type" value="Genomic_DNA"/>
</dbReference>
<evidence type="ECO:0000313" key="2">
    <source>
        <dbReference type="EMBL" id="RPB09661.1"/>
    </source>
</evidence>
<keyword evidence="3" id="KW-1185">Reference proteome</keyword>
<accession>A0A3N4KMT6</accession>
<gene>
    <name evidence="2" type="ORF">P167DRAFT_297178</name>
</gene>
<evidence type="ECO:0000256" key="1">
    <source>
        <dbReference type="SAM" id="Phobius"/>
    </source>
</evidence>
<dbReference type="InParanoid" id="A0A3N4KMT6"/>
<keyword evidence="1" id="KW-0812">Transmembrane</keyword>
<sequence>MFPLFFILYLGFLYLFGGYFYRWGLFFFYRSVFYYLFWVFLFSFYFTSFSHLSRLCMVFGFFLSKFSVFIPRSFFTSYFSLQPCVPLQWFPHRETHLPHLLLILPGGLFFLSRNIPTHPPATICCLAGPSNYHKLYLICILTTYLLS</sequence>
<keyword evidence="1" id="KW-1133">Transmembrane helix</keyword>
<keyword evidence="1" id="KW-0472">Membrane</keyword>
<name>A0A3N4KMT6_9PEZI</name>
<feature type="transmembrane region" description="Helical" evidence="1">
    <location>
        <begin position="5"/>
        <end position="21"/>
    </location>
</feature>
<protein>
    <submittedName>
        <fullName evidence="2">Uncharacterized protein</fullName>
    </submittedName>
</protein>
<proteinExistence type="predicted"/>
<reference evidence="2 3" key="1">
    <citation type="journal article" date="2018" name="Nat. Ecol. Evol.">
        <title>Pezizomycetes genomes reveal the molecular basis of ectomycorrhizal truffle lifestyle.</title>
        <authorList>
            <person name="Murat C."/>
            <person name="Payen T."/>
            <person name="Noel B."/>
            <person name="Kuo A."/>
            <person name="Morin E."/>
            <person name="Chen J."/>
            <person name="Kohler A."/>
            <person name="Krizsan K."/>
            <person name="Balestrini R."/>
            <person name="Da Silva C."/>
            <person name="Montanini B."/>
            <person name="Hainaut M."/>
            <person name="Levati E."/>
            <person name="Barry K.W."/>
            <person name="Belfiori B."/>
            <person name="Cichocki N."/>
            <person name="Clum A."/>
            <person name="Dockter R.B."/>
            <person name="Fauchery L."/>
            <person name="Guy J."/>
            <person name="Iotti M."/>
            <person name="Le Tacon F."/>
            <person name="Lindquist E.A."/>
            <person name="Lipzen A."/>
            <person name="Malagnac F."/>
            <person name="Mello A."/>
            <person name="Molinier V."/>
            <person name="Miyauchi S."/>
            <person name="Poulain J."/>
            <person name="Riccioni C."/>
            <person name="Rubini A."/>
            <person name="Sitrit Y."/>
            <person name="Splivallo R."/>
            <person name="Traeger S."/>
            <person name="Wang M."/>
            <person name="Zifcakova L."/>
            <person name="Wipf D."/>
            <person name="Zambonelli A."/>
            <person name="Paolocci F."/>
            <person name="Nowrousian M."/>
            <person name="Ottonello S."/>
            <person name="Baldrian P."/>
            <person name="Spatafora J.W."/>
            <person name="Henrissat B."/>
            <person name="Nagy L.G."/>
            <person name="Aury J.M."/>
            <person name="Wincker P."/>
            <person name="Grigoriev I.V."/>
            <person name="Bonfante P."/>
            <person name="Martin F.M."/>
        </authorList>
    </citation>
    <scope>NUCLEOTIDE SEQUENCE [LARGE SCALE GENOMIC DNA]</scope>
    <source>
        <strain evidence="2 3">CCBAS932</strain>
    </source>
</reference>
<evidence type="ECO:0000313" key="3">
    <source>
        <dbReference type="Proteomes" id="UP000277580"/>
    </source>
</evidence>
<organism evidence="2 3">
    <name type="scientific">Morchella conica CCBAS932</name>
    <dbReference type="NCBI Taxonomy" id="1392247"/>
    <lineage>
        <taxon>Eukaryota</taxon>
        <taxon>Fungi</taxon>
        <taxon>Dikarya</taxon>
        <taxon>Ascomycota</taxon>
        <taxon>Pezizomycotina</taxon>
        <taxon>Pezizomycetes</taxon>
        <taxon>Pezizales</taxon>
        <taxon>Morchellaceae</taxon>
        <taxon>Morchella</taxon>
    </lineage>
</organism>
<feature type="transmembrane region" description="Helical" evidence="1">
    <location>
        <begin position="27"/>
        <end position="48"/>
    </location>
</feature>
<dbReference type="Proteomes" id="UP000277580">
    <property type="component" value="Unassembled WGS sequence"/>
</dbReference>